<dbReference type="GO" id="GO:0003700">
    <property type="term" value="F:DNA-binding transcription factor activity"/>
    <property type="evidence" value="ECO:0007669"/>
    <property type="project" value="InterPro"/>
</dbReference>
<evidence type="ECO:0000259" key="5">
    <source>
        <dbReference type="PROSITE" id="PS50937"/>
    </source>
</evidence>
<evidence type="ECO:0000256" key="4">
    <source>
        <dbReference type="ARBA" id="ARBA00023163"/>
    </source>
</evidence>
<evidence type="ECO:0000256" key="1">
    <source>
        <dbReference type="ARBA" id="ARBA00022491"/>
    </source>
</evidence>
<dbReference type="SMART" id="SM00422">
    <property type="entry name" value="HTH_MERR"/>
    <property type="match status" value="1"/>
</dbReference>
<feature type="domain" description="HTH merR-type" evidence="5">
    <location>
        <begin position="4"/>
        <end position="72"/>
    </location>
</feature>
<dbReference type="AlphaFoldDB" id="A0A059NXZ0"/>
<dbReference type="RefSeq" id="WP_035506076.1">
    <property type="nucleotide sequence ID" value="NZ_CCDH010000001.1"/>
</dbReference>
<dbReference type="InterPro" id="IPR009061">
    <property type="entry name" value="DNA-bd_dom_put_sf"/>
</dbReference>
<gene>
    <name evidence="6" type="primary">cueR</name>
    <name evidence="6" type="ORF">BN983_00891</name>
</gene>
<dbReference type="InterPro" id="IPR047057">
    <property type="entry name" value="MerR_fam"/>
</dbReference>
<evidence type="ECO:0000256" key="3">
    <source>
        <dbReference type="ARBA" id="ARBA00023125"/>
    </source>
</evidence>
<reference evidence="7" key="1">
    <citation type="submission" date="2014-03" db="EMBL/GenBank/DDBJ databases">
        <authorList>
            <person name="Urmite Genomes U."/>
        </authorList>
    </citation>
    <scope>NUCLEOTIDE SEQUENCE [LARGE SCALE GENOMIC DNA]</scope>
    <source>
        <strain evidence="7">HD-03</strain>
    </source>
</reference>
<dbReference type="InterPro" id="IPR000551">
    <property type="entry name" value="MerR-type_HTH_dom"/>
</dbReference>
<dbReference type="EMBL" id="CCDI010000001">
    <property type="protein sequence ID" value="CDQ22676.1"/>
    <property type="molecule type" value="Genomic_DNA"/>
</dbReference>
<dbReference type="PANTHER" id="PTHR30204:SF69">
    <property type="entry name" value="MERR-FAMILY TRANSCRIPTIONAL REGULATOR"/>
    <property type="match status" value="1"/>
</dbReference>
<dbReference type="SUPFAM" id="SSF46955">
    <property type="entry name" value="Putative DNA-binding domain"/>
    <property type="match status" value="1"/>
</dbReference>
<proteinExistence type="predicted"/>
<evidence type="ECO:0000256" key="2">
    <source>
        <dbReference type="ARBA" id="ARBA00023015"/>
    </source>
</evidence>
<reference evidence="6 7" key="2">
    <citation type="submission" date="2014-05" db="EMBL/GenBank/DDBJ databases">
        <title>Draft genome sequence of Halobacillus karajensis HK-03.</title>
        <authorList>
            <person name="Khelaifia S."/>
            <person name="Croce O."/>
            <person name="Lagier J.C."/>
            <person name="Raoult D."/>
        </authorList>
    </citation>
    <scope>NUCLEOTIDE SEQUENCE [LARGE SCALE GENOMIC DNA]</scope>
    <source>
        <strain evidence="6 7">HD-03</strain>
    </source>
</reference>
<keyword evidence="4" id="KW-0804">Transcription</keyword>
<dbReference type="PROSITE" id="PS50937">
    <property type="entry name" value="HTH_MERR_2"/>
    <property type="match status" value="1"/>
</dbReference>
<dbReference type="Proteomes" id="UP000028868">
    <property type="component" value="Unassembled WGS sequence"/>
</dbReference>
<protein>
    <submittedName>
        <fullName evidence="6">Copper export regulator</fullName>
    </submittedName>
</protein>
<dbReference type="Gene3D" id="1.10.1660.10">
    <property type="match status" value="1"/>
</dbReference>
<keyword evidence="7" id="KW-1185">Reference proteome</keyword>
<sequence length="130" mass="15633">MTERLSIQKVAEKFEVTQRTIRYYEERGLIKPSRNSGGHRSFSPKDVTRLGLVFRGKKYGFQLDEIKEMIHLFDQDPSGVRQLERTLDYGHEKLREVDDRIHELQELRAEMRQWLVKFEEELRERRGDPV</sequence>
<dbReference type="Pfam" id="PF13411">
    <property type="entry name" value="MerR_1"/>
    <property type="match status" value="1"/>
</dbReference>
<keyword evidence="1" id="KW-0678">Repressor</keyword>
<keyword evidence="3" id="KW-0238">DNA-binding</keyword>
<organism evidence="6 7">
    <name type="scientific">Halobacillus karajensis</name>
    <dbReference type="NCBI Taxonomy" id="195088"/>
    <lineage>
        <taxon>Bacteria</taxon>
        <taxon>Bacillati</taxon>
        <taxon>Bacillota</taxon>
        <taxon>Bacilli</taxon>
        <taxon>Bacillales</taxon>
        <taxon>Bacillaceae</taxon>
        <taxon>Halobacillus</taxon>
    </lineage>
</organism>
<evidence type="ECO:0000313" key="6">
    <source>
        <dbReference type="EMBL" id="CDQ22676.1"/>
    </source>
</evidence>
<dbReference type="OrthoDB" id="9791488at2"/>
<dbReference type="GO" id="GO:0003677">
    <property type="term" value="F:DNA binding"/>
    <property type="evidence" value="ECO:0007669"/>
    <property type="project" value="UniProtKB-KW"/>
</dbReference>
<comment type="caution">
    <text evidence="6">The sequence shown here is derived from an EMBL/GenBank/DDBJ whole genome shotgun (WGS) entry which is preliminary data.</text>
</comment>
<name>A0A059NXZ0_9BACI</name>
<dbReference type="PANTHER" id="PTHR30204">
    <property type="entry name" value="REDOX-CYCLING DRUG-SENSING TRANSCRIPTIONAL ACTIVATOR SOXR"/>
    <property type="match status" value="1"/>
</dbReference>
<evidence type="ECO:0000313" key="7">
    <source>
        <dbReference type="Proteomes" id="UP000028868"/>
    </source>
</evidence>
<keyword evidence="2" id="KW-0805">Transcription regulation</keyword>
<accession>A0A059NXZ0</accession>